<reference evidence="2 3" key="1">
    <citation type="submission" date="2018-07" db="EMBL/GenBank/DDBJ databases">
        <title>Genomic Encyclopedia of Type Strains, Phase IV (KMG-IV): sequencing the most valuable type-strain genomes for metagenomic binning, comparative biology and taxonomic classification.</title>
        <authorList>
            <person name="Goeker M."/>
        </authorList>
    </citation>
    <scope>NUCLEOTIDE SEQUENCE [LARGE SCALE GENOMIC DNA]</scope>
    <source>
        <strain evidence="2 3">DSM 4134</strain>
    </source>
</reference>
<dbReference type="RefSeq" id="WP_115870430.1">
    <property type="nucleotide sequence ID" value="NZ_QREG01000036.1"/>
</dbReference>
<dbReference type="Gene3D" id="2.120.10.30">
    <property type="entry name" value="TolB, C-terminal domain"/>
    <property type="match status" value="1"/>
</dbReference>
<comment type="caution">
    <text evidence="2">The sequence shown here is derived from an EMBL/GenBank/DDBJ whole genome shotgun (WGS) entry which is preliminary data.</text>
</comment>
<accession>A0A3D9KXN4</accession>
<dbReference type="EMBL" id="QREG01000036">
    <property type="protein sequence ID" value="RED91773.1"/>
    <property type="molecule type" value="Genomic_DNA"/>
</dbReference>
<dbReference type="SUPFAM" id="SSF50952">
    <property type="entry name" value="Soluble quinoprotein glucose dehydrogenase"/>
    <property type="match status" value="1"/>
</dbReference>
<gene>
    <name evidence="2" type="ORF">C7460_1368</name>
</gene>
<evidence type="ECO:0000259" key="1">
    <source>
        <dbReference type="Pfam" id="PF23500"/>
    </source>
</evidence>
<name>A0A3D9KXN4_MARFU</name>
<dbReference type="Proteomes" id="UP000256779">
    <property type="component" value="Unassembled WGS sequence"/>
</dbReference>
<dbReference type="InterPro" id="IPR011042">
    <property type="entry name" value="6-blade_b-propeller_TolB-like"/>
</dbReference>
<evidence type="ECO:0000313" key="2">
    <source>
        <dbReference type="EMBL" id="RED91773.1"/>
    </source>
</evidence>
<dbReference type="PROSITE" id="PS51257">
    <property type="entry name" value="PROKAR_LIPOPROTEIN"/>
    <property type="match status" value="1"/>
</dbReference>
<feature type="domain" description="DUF7133" evidence="1">
    <location>
        <begin position="43"/>
        <end position="376"/>
    </location>
</feature>
<proteinExistence type="predicted"/>
<dbReference type="PANTHER" id="PTHR33546">
    <property type="entry name" value="LARGE, MULTIFUNCTIONAL SECRETED PROTEIN-RELATED"/>
    <property type="match status" value="1"/>
</dbReference>
<sequence>MKNLILLLSVWSMIACSSTDQKTANNQPIQQDTALLDTTGLQLDQLVLPEGFEIALYARVKNARQMDMSPDGTLFVGNRGEDKVYALKDTDGDFQANESYVLGEELRMPNGVAFKDGDLYVAEVSKIWKFPNIEENLKAPQKELIYEDYPEDGHHGWKYIAFGPDNKLYVPVGAPCNICESKDEVYASITRMNPDGTEMEIYAHGVRNTVGFAWHPDTKELYFTDNGRDMMGDDLPPCELNRATKAGQHFGYPYCHGGFIKDPEFGDKRPCDDFVKPAQNLGPHVAPLGMKFYTGKMFPDTYHKRIFIAEHGSWNRSQEAGHTGHKITTVTLDETGEGIAYEDFITGFLNKETNKAWGRPVDVLVLDDGSLLISDDLKGAIYRVTYSG</sequence>
<dbReference type="OrthoDB" id="9811395at2"/>
<evidence type="ECO:0000313" key="3">
    <source>
        <dbReference type="Proteomes" id="UP000256779"/>
    </source>
</evidence>
<dbReference type="Pfam" id="PF23500">
    <property type="entry name" value="DUF7133"/>
    <property type="match status" value="1"/>
</dbReference>
<dbReference type="InterPro" id="IPR011041">
    <property type="entry name" value="Quinoprot_gluc/sorb_DH_b-prop"/>
</dbReference>
<keyword evidence="3" id="KW-1185">Reference proteome</keyword>
<protein>
    <submittedName>
        <fullName evidence="2">Glucose/arabinose dehydrogenase</fullName>
    </submittedName>
</protein>
<organism evidence="2 3">
    <name type="scientific">Marinoscillum furvescens DSM 4134</name>
    <dbReference type="NCBI Taxonomy" id="1122208"/>
    <lineage>
        <taxon>Bacteria</taxon>
        <taxon>Pseudomonadati</taxon>
        <taxon>Bacteroidota</taxon>
        <taxon>Cytophagia</taxon>
        <taxon>Cytophagales</taxon>
        <taxon>Reichenbachiellaceae</taxon>
        <taxon>Marinoscillum</taxon>
    </lineage>
</organism>
<dbReference type="AlphaFoldDB" id="A0A3D9KXN4"/>
<dbReference type="PANTHER" id="PTHR33546:SF1">
    <property type="entry name" value="LARGE, MULTIFUNCTIONAL SECRETED PROTEIN"/>
    <property type="match status" value="1"/>
</dbReference>
<dbReference type="InterPro" id="IPR055557">
    <property type="entry name" value="DUF7133"/>
</dbReference>